<dbReference type="Proteomes" id="UP000887116">
    <property type="component" value="Unassembled WGS sequence"/>
</dbReference>
<evidence type="ECO:0000313" key="5">
    <source>
        <dbReference type="Proteomes" id="UP000887116"/>
    </source>
</evidence>
<feature type="region of interest" description="Disordered" evidence="2">
    <location>
        <begin position="86"/>
        <end position="158"/>
    </location>
</feature>
<keyword evidence="5" id="KW-1185">Reference proteome</keyword>
<dbReference type="PROSITE" id="PS50158">
    <property type="entry name" value="ZF_CCHC"/>
    <property type="match status" value="1"/>
</dbReference>
<dbReference type="AlphaFoldDB" id="A0A8X6G5D7"/>
<proteinExistence type="predicted"/>
<evidence type="ECO:0000256" key="2">
    <source>
        <dbReference type="SAM" id="MobiDB-lite"/>
    </source>
</evidence>
<protein>
    <recommendedName>
        <fullName evidence="3">CCHC-type domain-containing protein</fullName>
    </recommendedName>
</protein>
<feature type="compositionally biased region" description="Polar residues" evidence="2">
    <location>
        <begin position="104"/>
        <end position="120"/>
    </location>
</feature>
<evidence type="ECO:0000259" key="3">
    <source>
        <dbReference type="PROSITE" id="PS50158"/>
    </source>
</evidence>
<dbReference type="GO" id="GO:0008270">
    <property type="term" value="F:zinc ion binding"/>
    <property type="evidence" value="ECO:0007669"/>
    <property type="project" value="UniProtKB-KW"/>
</dbReference>
<evidence type="ECO:0000313" key="4">
    <source>
        <dbReference type="EMBL" id="GFQ74638.1"/>
    </source>
</evidence>
<organism evidence="4 5">
    <name type="scientific">Trichonephila clavata</name>
    <name type="common">Joro spider</name>
    <name type="synonym">Nephila clavata</name>
    <dbReference type="NCBI Taxonomy" id="2740835"/>
    <lineage>
        <taxon>Eukaryota</taxon>
        <taxon>Metazoa</taxon>
        <taxon>Ecdysozoa</taxon>
        <taxon>Arthropoda</taxon>
        <taxon>Chelicerata</taxon>
        <taxon>Arachnida</taxon>
        <taxon>Araneae</taxon>
        <taxon>Araneomorphae</taxon>
        <taxon>Entelegynae</taxon>
        <taxon>Araneoidea</taxon>
        <taxon>Nephilidae</taxon>
        <taxon>Trichonephila</taxon>
    </lineage>
</organism>
<reference evidence="4" key="1">
    <citation type="submission" date="2020-07" db="EMBL/GenBank/DDBJ databases">
        <title>Multicomponent nature underlies the extraordinary mechanical properties of spider dragline silk.</title>
        <authorList>
            <person name="Kono N."/>
            <person name="Nakamura H."/>
            <person name="Mori M."/>
            <person name="Yoshida Y."/>
            <person name="Ohtoshi R."/>
            <person name="Malay A.D."/>
            <person name="Moran D.A.P."/>
            <person name="Tomita M."/>
            <person name="Numata K."/>
            <person name="Arakawa K."/>
        </authorList>
    </citation>
    <scope>NUCLEOTIDE SEQUENCE</scope>
</reference>
<gene>
    <name evidence="4" type="primary">AVEN_224225_1</name>
    <name evidence="4" type="ORF">TNCT_34331</name>
</gene>
<feature type="compositionally biased region" description="Low complexity" evidence="2">
    <location>
        <begin position="121"/>
        <end position="149"/>
    </location>
</feature>
<keyword evidence="1" id="KW-0479">Metal-binding</keyword>
<dbReference type="InterPro" id="IPR001878">
    <property type="entry name" value="Znf_CCHC"/>
</dbReference>
<comment type="caution">
    <text evidence="4">The sequence shown here is derived from an EMBL/GenBank/DDBJ whole genome shotgun (WGS) entry which is preliminary data.</text>
</comment>
<feature type="region of interest" description="Disordered" evidence="2">
    <location>
        <begin position="246"/>
        <end position="289"/>
    </location>
</feature>
<dbReference type="EMBL" id="BMAO01001600">
    <property type="protein sequence ID" value="GFQ74638.1"/>
    <property type="molecule type" value="Genomic_DNA"/>
</dbReference>
<keyword evidence="1" id="KW-0862">Zinc</keyword>
<name>A0A8X6G5D7_TRICU</name>
<dbReference type="GO" id="GO:0003676">
    <property type="term" value="F:nucleic acid binding"/>
    <property type="evidence" value="ECO:0007669"/>
    <property type="project" value="InterPro"/>
</dbReference>
<accession>A0A8X6G5D7</accession>
<sequence>MIMITDKEHNTKITLNSNTVGELIDRATALDAIRSVKQENKRQSSRPQFRSFSIHDEYHHKYNPATDNIQDINCWRCGRKGHVSFMCHLPPPPRRSSVDRPSQFRESNSHANAPLLSSSGSTNRANNTRDTTNSNSSDYRRNSNSNRNSTPGRYATTNTSKSVNCVKTYANKRALIPVMINNNIKIQAVYDPCADITIIQQSCIPTDAVIHPWNDEQFQVGDHKINSSGWISLNMTIAIIKNNTSDEENDSSAKYQDPAADLQEVSVTTEPSSSRHYLRRYRRPPERFE</sequence>
<keyword evidence="1" id="KW-0863">Zinc-finger</keyword>
<evidence type="ECO:0000256" key="1">
    <source>
        <dbReference type="PROSITE-ProRule" id="PRU00047"/>
    </source>
</evidence>
<feature type="domain" description="CCHC-type" evidence="3">
    <location>
        <begin position="74"/>
        <end position="87"/>
    </location>
</feature>